<evidence type="ECO:0000313" key="2">
    <source>
        <dbReference type="EMBL" id="QQK42425.1"/>
    </source>
</evidence>
<feature type="compositionally biased region" description="Acidic residues" evidence="1">
    <location>
        <begin position="183"/>
        <end position="192"/>
    </location>
</feature>
<feature type="compositionally biased region" description="Low complexity" evidence="1">
    <location>
        <begin position="120"/>
        <end position="134"/>
    </location>
</feature>
<feature type="compositionally biased region" description="Polar residues" evidence="1">
    <location>
        <begin position="167"/>
        <end position="177"/>
    </location>
</feature>
<sequence length="234" mass="25816">MYYYNENPSLAPNGPRSYQENGGGRNNRNGNASFVPKGTRQHQGNGGGRNNRANNNYHANGNGNGNGNNQWSPRNGNGNGNRNHNNQWDNHQNDIGNVSPTDHGMGNANHNGNPNYRGQNFNPNYKGKNYNPNFSRPVPANTSQARNGNWRRQSNKNHNNHQNQNKYSQPVSANSDVQMAEAPTDEPNDIEMPDAPPLPDPRIEAFTMGALAVKEIAETMLKLASELDPSYVPS</sequence>
<proteinExistence type="predicted"/>
<evidence type="ECO:0000256" key="1">
    <source>
        <dbReference type="SAM" id="MobiDB-lite"/>
    </source>
</evidence>
<protein>
    <submittedName>
        <fullName evidence="2">Uncharacterized protein</fullName>
    </submittedName>
</protein>
<dbReference type="KEGG" id="pdp:PDIP_37750"/>
<feature type="region of interest" description="Disordered" evidence="1">
    <location>
        <begin position="1"/>
        <end position="202"/>
    </location>
</feature>
<dbReference type="VEuPathDB" id="FungiDB:PDIP_37750"/>
<dbReference type="GeneID" id="26232093"/>
<dbReference type="Proteomes" id="UP000595662">
    <property type="component" value="Chromosome 2"/>
</dbReference>
<reference evidence="2 3" key="1">
    <citation type="submission" date="2020-08" db="EMBL/GenBank/DDBJ databases">
        <title>The completed genome sequence of the pathogenic ascomycete fungus Penicillium digitatum.</title>
        <authorList>
            <person name="Wang M."/>
        </authorList>
    </citation>
    <scope>NUCLEOTIDE SEQUENCE [LARGE SCALE GENOMIC DNA]</scope>
    <source>
        <strain evidence="2 3">PdW03</strain>
    </source>
</reference>
<feature type="compositionally biased region" description="Polar residues" evidence="1">
    <location>
        <begin position="108"/>
        <end position="119"/>
    </location>
</feature>
<dbReference type="OMA" id="NYRGKNF"/>
<feature type="compositionally biased region" description="Low complexity" evidence="1">
    <location>
        <begin position="74"/>
        <end position="94"/>
    </location>
</feature>
<accession>A0A7T7BJT5</accession>
<feature type="compositionally biased region" description="Polar residues" evidence="1">
    <location>
        <begin position="1"/>
        <end position="20"/>
    </location>
</feature>
<dbReference type="EMBL" id="CP060775">
    <property type="protein sequence ID" value="QQK42425.1"/>
    <property type="molecule type" value="Genomic_DNA"/>
</dbReference>
<dbReference type="AlphaFoldDB" id="A0A7T7BJT5"/>
<name>A0A7T7BJT5_PENDI</name>
<gene>
    <name evidence="2" type="ORF">Pdw03_6326</name>
</gene>
<feature type="compositionally biased region" description="Polar residues" evidence="1">
    <location>
        <begin position="140"/>
        <end position="152"/>
    </location>
</feature>
<evidence type="ECO:0000313" key="3">
    <source>
        <dbReference type="Proteomes" id="UP000595662"/>
    </source>
</evidence>
<feature type="compositionally biased region" description="Low complexity" evidence="1">
    <location>
        <begin position="50"/>
        <end position="61"/>
    </location>
</feature>
<organism evidence="2 3">
    <name type="scientific">Penicillium digitatum</name>
    <name type="common">Green mold</name>
    <dbReference type="NCBI Taxonomy" id="36651"/>
    <lineage>
        <taxon>Eukaryota</taxon>
        <taxon>Fungi</taxon>
        <taxon>Dikarya</taxon>
        <taxon>Ascomycota</taxon>
        <taxon>Pezizomycotina</taxon>
        <taxon>Eurotiomycetes</taxon>
        <taxon>Eurotiomycetidae</taxon>
        <taxon>Eurotiales</taxon>
        <taxon>Aspergillaceae</taxon>
        <taxon>Penicillium</taxon>
    </lineage>
</organism>
<dbReference type="RefSeq" id="XP_014535607.1">
    <property type="nucleotide sequence ID" value="XM_014680121.1"/>
</dbReference>